<evidence type="ECO:0000256" key="1">
    <source>
        <dbReference type="ARBA" id="ARBA00004141"/>
    </source>
</evidence>
<keyword evidence="2 5" id="KW-0812">Transmembrane</keyword>
<dbReference type="Gene3D" id="1.20.120.350">
    <property type="entry name" value="Voltage-gated potassium channels. Chain C"/>
    <property type="match status" value="1"/>
</dbReference>
<feature type="domain" description="PH" evidence="6">
    <location>
        <begin position="43"/>
        <end position="171"/>
    </location>
</feature>
<protein>
    <recommendedName>
        <fullName evidence="6">PH domain-containing protein</fullName>
    </recommendedName>
</protein>
<dbReference type="GO" id="GO:0086010">
    <property type="term" value="P:membrane depolarization during action potential"/>
    <property type="evidence" value="ECO:0007669"/>
    <property type="project" value="TreeGrafter"/>
</dbReference>
<dbReference type="EMBL" id="HBKN01005005">
    <property type="protein sequence ID" value="CAE2257274.1"/>
    <property type="molecule type" value="Transcribed_RNA"/>
</dbReference>
<dbReference type="GO" id="GO:0005248">
    <property type="term" value="F:voltage-gated sodium channel activity"/>
    <property type="evidence" value="ECO:0007669"/>
    <property type="project" value="TreeGrafter"/>
</dbReference>
<sequence length="823" mass="92955">MRALLRIGAILRRKVGTVKRKSKKPLSGKLQDLTDAQLLDSHTVWLEGALRKRGFYPTSAFLLRNICLTSEYISYGNTDGGCVLDRIYFGDVCGIVFCGMEDEEFDAIFSMDPEYEVERLKAKELLGTLQDLQFSICTSLKGYHRGRQFVFETSSYEELDVWVSSIARIMRHYDRSSFVPMTRLQTYRRYVRWLYLGDRTQIVIATMISLNFVVNIMDSQLQDEHLAGLRYILNFIDSSFTGLFLLELITNMFSTLVNEFIRDAWNWFDTTVVLISVVANFSPNVPGISVLRLLRTFRVFRLFKRVPSLRQILIALNLSIPPMMNAFALVCLVTCIYSIMAVSFFSSSWPEYFGDFFTTMFTMFQILTGDNWAYISRQLFILTGNGPGVAVFFVSYQLLVSFVLVNVVIAVLLDEFARAATKSTSLQMERHKVKEKAPVHDRCPLTIIAKDLCTYHDVDDLEKRITFLFIRIVRAADLTGGENTRLNHTNLYHGFLNLGCIPPIMFHRPHWEKYVEEKKLCDAHGYMGIQEFMVMIKQALRRFQLRELSSVMQADKLDGRWNKKRIVTALMTIKGILAEEAQMNRDFAPVLLENFNTSNEPPLLDKGVLEKDNKSVAATTEHKSLTETLEALVNDMDDLHGRLSGFEKEILGADQCTPRPKKLVMTPRAAAPEVMLTNGRGKGVDSNTSNLSKVSEAISGPFGFDPLPSAIKVNLPFSPFNFSTPPPRKSLDGALTTRSTRLPTARNLQEEGWGFIASQGRGLFGSKPTEAKRIGEVGAGILGTFENIGRGIFPFIPRSNNNGPVEISTRPVGRGVLKKQGTL</sequence>
<evidence type="ECO:0000259" key="6">
    <source>
        <dbReference type="PROSITE" id="PS50003"/>
    </source>
</evidence>
<dbReference type="PANTHER" id="PTHR10037">
    <property type="entry name" value="VOLTAGE-GATED CATION CHANNEL CALCIUM AND SODIUM"/>
    <property type="match status" value="1"/>
</dbReference>
<evidence type="ECO:0000313" key="7">
    <source>
        <dbReference type="EMBL" id="CAE2257274.1"/>
    </source>
</evidence>
<dbReference type="InterPro" id="IPR027359">
    <property type="entry name" value="Volt_channel_dom_sf"/>
</dbReference>
<gene>
    <name evidence="7" type="ORF">GTHE00462_LOCUS4115</name>
</gene>
<feature type="transmembrane region" description="Helical" evidence="5">
    <location>
        <begin position="231"/>
        <end position="253"/>
    </location>
</feature>
<reference evidence="7" key="1">
    <citation type="submission" date="2021-01" db="EMBL/GenBank/DDBJ databases">
        <authorList>
            <person name="Corre E."/>
            <person name="Pelletier E."/>
            <person name="Niang G."/>
            <person name="Scheremetjew M."/>
            <person name="Finn R."/>
            <person name="Kale V."/>
            <person name="Holt S."/>
            <person name="Cochrane G."/>
            <person name="Meng A."/>
            <person name="Brown T."/>
            <person name="Cohen L."/>
        </authorList>
    </citation>
    <scope>NUCLEOTIDE SEQUENCE</scope>
    <source>
        <strain evidence="7">CCMP 2712</strain>
    </source>
</reference>
<dbReference type="InterPro" id="IPR043203">
    <property type="entry name" value="VGCC_Ca_Na"/>
</dbReference>
<dbReference type="GO" id="GO:0008332">
    <property type="term" value="F:low voltage-gated calcium channel activity"/>
    <property type="evidence" value="ECO:0007669"/>
    <property type="project" value="TreeGrafter"/>
</dbReference>
<organism evidence="7">
    <name type="scientific">Guillardia theta</name>
    <name type="common">Cryptophyte</name>
    <name type="synonym">Cryptomonas phi</name>
    <dbReference type="NCBI Taxonomy" id="55529"/>
    <lineage>
        <taxon>Eukaryota</taxon>
        <taxon>Cryptophyceae</taxon>
        <taxon>Pyrenomonadales</taxon>
        <taxon>Geminigeraceae</taxon>
        <taxon>Guillardia</taxon>
    </lineage>
</organism>
<evidence type="ECO:0000256" key="5">
    <source>
        <dbReference type="SAM" id="Phobius"/>
    </source>
</evidence>
<dbReference type="InterPro" id="IPR001849">
    <property type="entry name" value="PH_domain"/>
</dbReference>
<proteinExistence type="predicted"/>
<comment type="subcellular location">
    <subcellularLocation>
        <location evidence="1">Membrane</location>
        <topology evidence="1">Multi-pass membrane protein</topology>
    </subcellularLocation>
</comment>
<dbReference type="Gene3D" id="1.10.287.70">
    <property type="match status" value="1"/>
</dbReference>
<keyword evidence="3 5" id="KW-1133">Transmembrane helix</keyword>
<dbReference type="SUPFAM" id="SSF81324">
    <property type="entry name" value="Voltage-gated potassium channels"/>
    <property type="match status" value="1"/>
</dbReference>
<feature type="transmembrane region" description="Helical" evidence="5">
    <location>
        <begin position="387"/>
        <end position="413"/>
    </location>
</feature>
<name>A0A7S4JAC7_GUITH</name>
<feature type="transmembrane region" description="Helical" evidence="5">
    <location>
        <begin position="352"/>
        <end position="375"/>
    </location>
</feature>
<feature type="transmembrane region" description="Helical" evidence="5">
    <location>
        <begin position="315"/>
        <end position="340"/>
    </location>
</feature>
<keyword evidence="4 5" id="KW-0472">Membrane</keyword>
<dbReference type="GO" id="GO:0001518">
    <property type="term" value="C:voltage-gated sodium channel complex"/>
    <property type="evidence" value="ECO:0007669"/>
    <property type="project" value="TreeGrafter"/>
</dbReference>
<dbReference type="Pfam" id="PF00520">
    <property type="entry name" value="Ion_trans"/>
    <property type="match status" value="1"/>
</dbReference>
<dbReference type="InterPro" id="IPR005821">
    <property type="entry name" value="Ion_trans_dom"/>
</dbReference>
<evidence type="ECO:0000256" key="4">
    <source>
        <dbReference type="ARBA" id="ARBA00023136"/>
    </source>
</evidence>
<dbReference type="PROSITE" id="PS50003">
    <property type="entry name" value="PH_DOMAIN"/>
    <property type="match status" value="1"/>
</dbReference>
<feature type="transmembrane region" description="Helical" evidence="5">
    <location>
        <begin position="273"/>
        <end position="294"/>
    </location>
</feature>
<dbReference type="PANTHER" id="PTHR10037:SF293">
    <property type="entry name" value="EF-HAND DOMAIN-CONTAINING PROTEIN"/>
    <property type="match status" value="1"/>
</dbReference>
<dbReference type="GO" id="GO:0070509">
    <property type="term" value="P:calcium ion import"/>
    <property type="evidence" value="ECO:0007669"/>
    <property type="project" value="TreeGrafter"/>
</dbReference>
<evidence type="ECO:0000256" key="2">
    <source>
        <dbReference type="ARBA" id="ARBA00022692"/>
    </source>
</evidence>
<accession>A0A7S4JAC7</accession>
<dbReference type="AlphaFoldDB" id="A0A7S4JAC7"/>
<evidence type="ECO:0000256" key="3">
    <source>
        <dbReference type="ARBA" id="ARBA00022989"/>
    </source>
</evidence>